<reference evidence="1" key="1">
    <citation type="journal article" date="2020" name="Stud. Mycol.">
        <title>101 Dothideomycetes genomes: a test case for predicting lifestyles and emergence of pathogens.</title>
        <authorList>
            <person name="Haridas S."/>
            <person name="Albert R."/>
            <person name="Binder M."/>
            <person name="Bloem J."/>
            <person name="Labutti K."/>
            <person name="Salamov A."/>
            <person name="Andreopoulos B."/>
            <person name="Baker S."/>
            <person name="Barry K."/>
            <person name="Bills G."/>
            <person name="Bluhm B."/>
            <person name="Cannon C."/>
            <person name="Castanera R."/>
            <person name="Culley D."/>
            <person name="Daum C."/>
            <person name="Ezra D."/>
            <person name="Gonzalez J."/>
            <person name="Henrissat B."/>
            <person name="Kuo A."/>
            <person name="Liang C."/>
            <person name="Lipzen A."/>
            <person name="Lutzoni F."/>
            <person name="Magnuson J."/>
            <person name="Mondo S."/>
            <person name="Nolan M."/>
            <person name="Ohm R."/>
            <person name="Pangilinan J."/>
            <person name="Park H.-J."/>
            <person name="Ramirez L."/>
            <person name="Alfaro M."/>
            <person name="Sun H."/>
            <person name="Tritt A."/>
            <person name="Yoshinaga Y."/>
            <person name="Zwiers L.-H."/>
            <person name="Turgeon B."/>
            <person name="Goodwin S."/>
            <person name="Spatafora J."/>
            <person name="Crous P."/>
            <person name="Grigoriev I."/>
        </authorList>
    </citation>
    <scope>NUCLEOTIDE SEQUENCE</scope>
    <source>
        <strain evidence="1">CBS 107.79</strain>
    </source>
</reference>
<sequence>MGCSMASDEYHPPSIIRHHQCICSASYSVADMTIDVPRVLFSHMLTAVPCFFLTTHLIQRSLSLALCGSSSSQHRLPLVVSHSPRLYHIQPYPNSRRSHHKATSLIETPISHHAAQLATYLPVGRPIPCHTIGVPNTRARGKILLPAFAPPQARNATSPKQAHVAQRCSHRYTPTKQGSRTIAPTMWSDWLHNGLIDRLDRGYAGCTRCLCYCGCLLGRTRLIPRVPEAFRIYRTREAEFDTRWLANAVA</sequence>
<dbReference type="Proteomes" id="UP000800036">
    <property type="component" value="Unassembled WGS sequence"/>
</dbReference>
<evidence type="ECO:0000313" key="2">
    <source>
        <dbReference type="Proteomes" id="UP000800036"/>
    </source>
</evidence>
<organism evidence="1 2">
    <name type="scientific">Bimuria novae-zelandiae CBS 107.79</name>
    <dbReference type="NCBI Taxonomy" id="1447943"/>
    <lineage>
        <taxon>Eukaryota</taxon>
        <taxon>Fungi</taxon>
        <taxon>Dikarya</taxon>
        <taxon>Ascomycota</taxon>
        <taxon>Pezizomycotina</taxon>
        <taxon>Dothideomycetes</taxon>
        <taxon>Pleosporomycetidae</taxon>
        <taxon>Pleosporales</taxon>
        <taxon>Massarineae</taxon>
        <taxon>Didymosphaeriaceae</taxon>
        <taxon>Bimuria</taxon>
    </lineage>
</organism>
<dbReference type="AlphaFoldDB" id="A0A6A5VFQ2"/>
<evidence type="ECO:0000313" key="1">
    <source>
        <dbReference type="EMBL" id="KAF1972097.1"/>
    </source>
</evidence>
<gene>
    <name evidence="1" type="ORF">BU23DRAFT_165941</name>
</gene>
<keyword evidence="2" id="KW-1185">Reference proteome</keyword>
<proteinExistence type="predicted"/>
<dbReference type="EMBL" id="ML976689">
    <property type="protein sequence ID" value="KAF1972097.1"/>
    <property type="molecule type" value="Genomic_DNA"/>
</dbReference>
<name>A0A6A5VFQ2_9PLEO</name>
<accession>A0A6A5VFQ2</accession>
<protein>
    <submittedName>
        <fullName evidence="1">Uncharacterized protein</fullName>
    </submittedName>
</protein>